<proteinExistence type="predicted"/>
<gene>
    <name evidence="1" type="ORF">rCG_48203</name>
</gene>
<organism evidence="1 2">
    <name type="scientific">Rattus norvegicus</name>
    <name type="common">Rat</name>
    <dbReference type="NCBI Taxonomy" id="10116"/>
    <lineage>
        <taxon>Eukaryota</taxon>
        <taxon>Metazoa</taxon>
        <taxon>Chordata</taxon>
        <taxon>Craniata</taxon>
        <taxon>Vertebrata</taxon>
        <taxon>Euteleostomi</taxon>
        <taxon>Mammalia</taxon>
        <taxon>Eutheria</taxon>
        <taxon>Euarchontoglires</taxon>
        <taxon>Glires</taxon>
        <taxon>Rodentia</taxon>
        <taxon>Myomorpha</taxon>
        <taxon>Muroidea</taxon>
        <taxon>Muridae</taxon>
        <taxon>Murinae</taxon>
        <taxon>Rattus</taxon>
    </lineage>
</organism>
<evidence type="ECO:0000313" key="1">
    <source>
        <dbReference type="EMBL" id="EDM12921.1"/>
    </source>
</evidence>
<protein>
    <submittedName>
        <fullName evidence="1">RCG48203</fullName>
    </submittedName>
</protein>
<feature type="non-terminal residue" evidence="1">
    <location>
        <position position="1"/>
    </location>
</feature>
<name>A6I0E0_RAT</name>
<accession>A6I0E0</accession>
<reference evidence="2" key="1">
    <citation type="submission" date="2005-09" db="EMBL/GenBank/DDBJ databases">
        <authorList>
            <person name="Mural R.J."/>
            <person name="Li P.W."/>
            <person name="Adams M.D."/>
            <person name="Amanatides P.G."/>
            <person name="Baden-Tillson H."/>
            <person name="Barnstead M."/>
            <person name="Chin S.H."/>
            <person name="Dew I."/>
            <person name="Evans C.A."/>
            <person name="Ferriera S."/>
            <person name="Flanigan M."/>
            <person name="Fosler C."/>
            <person name="Glodek A."/>
            <person name="Gu Z."/>
            <person name="Holt R.A."/>
            <person name="Jennings D."/>
            <person name="Kraft C.L."/>
            <person name="Lu F."/>
            <person name="Nguyen T."/>
            <person name="Nusskern D.R."/>
            <person name="Pfannkoch C.M."/>
            <person name="Sitter C."/>
            <person name="Sutton G.G."/>
            <person name="Venter J.C."/>
            <person name="Wang Z."/>
            <person name="Woodage T."/>
            <person name="Zheng X.H."/>
            <person name="Zhong F."/>
        </authorList>
    </citation>
    <scope>NUCLEOTIDE SEQUENCE [LARGE SCALE GENOMIC DNA]</scope>
    <source>
        <strain>BN</strain>
        <strain evidence="2">Sprague-Dawley</strain>
    </source>
</reference>
<feature type="non-terminal residue" evidence="1">
    <location>
        <position position="30"/>
    </location>
</feature>
<dbReference type="EMBL" id="CH473953">
    <property type="protein sequence ID" value="EDM12921.1"/>
    <property type="molecule type" value="Genomic_DNA"/>
</dbReference>
<dbReference type="Proteomes" id="UP000234681">
    <property type="component" value="Chromosome 1"/>
</dbReference>
<sequence>REVQGDWTGNPPQVPLVCDFTEEEAEIPIL</sequence>
<dbReference type="AlphaFoldDB" id="A6I0E0"/>
<evidence type="ECO:0000313" key="2">
    <source>
        <dbReference type="Proteomes" id="UP000234681"/>
    </source>
</evidence>